<name>A0ABU3NVT2_9FIRM</name>
<evidence type="ECO:0000313" key="2">
    <source>
        <dbReference type="Proteomes" id="UP001254848"/>
    </source>
</evidence>
<protein>
    <submittedName>
        <fullName evidence="1">Uncharacterized protein</fullName>
    </submittedName>
</protein>
<accession>A0ABU3NVT2</accession>
<reference evidence="1 2" key="1">
    <citation type="submission" date="2023-07" db="EMBL/GenBank/DDBJ databases">
        <title>The novel representative of Negativicutes class, Anaeroselena agilis gen. nov. sp. nov.</title>
        <authorList>
            <person name="Prokofeva M.I."/>
            <person name="Elcheninov A.G."/>
            <person name="Klyukina A."/>
            <person name="Kublanov I.V."/>
            <person name="Frolov E.N."/>
            <person name="Podosokorskaya O.A."/>
        </authorList>
    </citation>
    <scope>NUCLEOTIDE SEQUENCE [LARGE SCALE GENOMIC DNA]</scope>
    <source>
        <strain evidence="1 2">4137-cl</strain>
    </source>
</reference>
<proteinExistence type="predicted"/>
<organism evidence="1 2">
    <name type="scientific">Anaeroselena agilis</name>
    <dbReference type="NCBI Taxonomy" id="3063788"/>
    <lineage>
        <taxon>Bacteria</taxon>
        <taxon>Bacillati</taxon>
        <taxon>Bacillota</taxon>
        <taxon>Negativicutes</taxon>
        <taxon>Acetonemataceae</taxon>
        <taxon>Anaeroselena</taxon>
    </lineage>
</organism>
<dbReference type="EMBL" id="JAUOZS010000001">
    <property type="protein sequence ID" value="MDT8900907.1"/>
    <property type="molecule type" value="Genomic_DNA"/>
</dbReference>
<keyword evidence="2" id="KW-1185">Reference proteome</keyword>
<evidence type="ECO:0000313" key="1">
    <source>
        <dbReference type="EMBL" id="MDT8900907.1"/>
    </source>
</evidence>
<dbReference type="Proteomes" id="UP001254848">
    <property type="component" value="Unassembled WGS sequence"/>
</dbReference>
<dbReference type="RefSeq" id="WP_413779439.1">
    <property type="nucleotide sequence ID" value="NZ_JAUOZS010000001.1"/>
</dbReference>
<gene>
    <name evidence="1" type="ORF">Q4T40_06625</name>
</gene>
<sequence>MTFHERVSMYADICGKAMSEAMDKNFTEAKSVDPFEFFCGMVIAMDIFRKQVLGGQENPLNLVSKVNEAVFTILLADMAKGGKVVVSEAEGG</sequence>
<comment type="caution">
    <text evidence="1">The sequence shown here is derived from an EMBL/GenBank/DDBJ whole genome shotgun (WGS) entry which is preliminary data.</text>
</comment>